<accession>A0AAW2W7W5</accession>
<organism evidence="1">
    <name type="scientific">Sesamum radiatum</name>
    <name type="common">Black benniseed</name>
    <dbReference type="NCBI Taxonomy" id="300843"/>
    <lineage>
        <taxon>Eukaryota</taxon>
        <taxon>Viridiplantae</taxon>
        <taxon>Streptophyta</taxon>
        <taxon>Embryophyta</taxon>
        <taxon>Tracheophyta</taxon>
        <taxon>Spermatophyta</taxon>
        <taxon>Magnoliopsida</taxon>
        <taxon>eudicotyledons</taxon>
        <taxon>Gunneridae</taxon>
        <taxon>Pentapetalae</taxon>
        <taxon>asterids</taxon>
        <taxon>lamiids</taxon>
        <taxon>Lamiales</taxon>
        <taxon>Pedaliaceae</taxon>
        <taxon>Sesamum</taxon>
    </lineage>
</organism>
<reference evidence="1" key="2">
    <citation type="journal article" date="2024" name="Plant">
        <title>Genomic evolution and insights into agronomic trait innovations of Sesamum species.</title>
        <authorList>
            <person name="Miao H."/>
            <person name="Wang L."/>
            <person name="Qu L."/>
            <person name="Liu H."/>
            <person name="Sun Y."/>
            <person name="Le M."/>
            <person name="Wang Q."/>
            <person name="Wei S."/>
            <person name="Zheng Y."/>
            <person name="Lin W."/>
            <person name="Duan Y."/>
            <person name="Cao H."/>
            <person name="Xiong S."/>
            <person name="Wang X."/>
            <person name="Wei L."/>
            <person name="Li C."/>
            <person name="Ma Q."/>
            <person name="Ju M."/>
            <person name="Zhao R."/>
            <person name="Li G."/>
            <person name="Mu C."/>
            <person name="Tian Q."/>
            <person name="Mei H."/>
            <person name="Zhang T."/>
            <person name="Gao T."/>
            <person name="Zhang H."/>
        </authorList>
    </citation>
    <scope>NUCLEOTIDE SEQUENCE</scope>
    <source>
        <strain evidence="1">G02</strain>
    </source>
</reference>
<name>A0AAW2W7W5_SESRA</name>
<sequence>MTGLLNEVVITGIIFLKSPRASISCTQHDAKLGVDDNSAGYFLAQWRPTEIAMGLFS</sequence>
<reference evidence="1" key="1">
    <citation type="submission" date="2020-06" db="EMBL/GenBank/DDBJ databases">
        <authorList>
            <person name="Li T."/>
            <person name="Hu X."/>
            <person name="Zhang T."/>
            <person name="Song X."/>
            <person name="Zhang H."/>
            <person name="Dai N."/>
            <person name="Sheng W."/>
            <person name="Hou X."/>
            <person name="Wei L."/>
        </authorList>
    </citation>
    <scope>NUCLEOTIDE SEQUENCE</scope>
    <source>
        <strain evidence="1">G02</strain>
        <tissue evidence="1">Leaf</tissue>
    </source>
</reference>
<dbReference type="AlphaFoldDB" id="A0AAW2W7W5"/>
<gene>
    <name evidence="1" type="ORF">Sradi_0487300</name>
</gene>
<evidence type="ECO:0000313" key="1">
    <source>
        <dbReference type="EMBL" id="KAL0437794.1"/>
    </source>
</evidence>
<comment type="caution">
    <text evidence="1">The sequence shown here is derived from an EMBL/GenBank/DDBJ whole genome shotgun (WGS) entry which is preliminary data.</text>
</comment>
<dbReference type="EMBL" id="JACGWJ010000002">
    <property type="protein sequence ID" value="KAL0437794.1"/>
    <property type="molecule type" value="Genomic_DNA"/>
</dbReference>
<protein>
    <submittedName>
        <fullName evidence="1">Uncharacterized protein</fullName>
    </submittedName>
</protein>
<proteinExistence type="predicted"/>